<gene>
    <name evidence="1" type="ORF">ACE3NQ_03860</name>
</gene>
<keyword evidence="2" id="KW-1185">Reference proteome</keyword>
<evidence type="ECO:0000313" key="2">
    <source>
        <dbReference type="Proteomes" id="UP001580407"/>
    </source>
</evidence>
<sequence>MGIVLEKLFYGDLRPNECILPANSEYLSLDQKISSLMDAYHKKLSPEEYDELENLIELLGQSTSIYSAAAYTEGFRLGALIMIEVFGGTDLKGGSSE</sequence>
<dbReference type="EMBL" id="JBHILM010000003">
    <property type="protein sequence ID" value="MFB5680057.1"/>
    <property type="molecule type" value="Genomic_DNA"/>
</dbReference>
<dbReference type="InterPro" id="IPR049215">
    <property type="entry name" value="DUF6809"/>
</dbReference>
<evidence type="ECO:0000313" key="1">
    <source>
        <dbReference type="EMBL" id="MFB5680057.1"/>
    </source>
</evidence>
<dbReference type="Proteomes" id="UP001580407">
    <property type="component" value="Unassembled WGS sequence"/>
</dbReference>
<protein>
    <submittedName>
        <fullName evidence="1">DUF6809 family protein</fullName>
    </submittedName>
</protein>
<accession>A0ABV5B318</accession>
<organism evidence="1 2">
    <name type="scientific">Paenibacillus terreus</name>
    <dbReference type="NCBI Taxonomy" id="1387834"/>
    <lineage>
        <taxon>Bacteria</taxon>
        <taxon>Bacillati</taxon>
        <taxon>Bacillota</taxon>
        <taxon>Bacilli</taxon>
        <taxon>Bacillales</taxon>
        <taxon>Paenibacillaceae</taxon>
        <taxon>Paenibacillus</taxon>
    </lineage>
</organism>
<reference evidence="1 2" key="1">
    <citation type="submission" date="2024-09" db="EMBL/GenBank/DDBJ databases">
        <authorList>
            <person name="Ruan L."/>
        </authorList>
    </citation>
    <scope>NUCLEOTIDE SEQUENCE [LARGE SCALE GENOMIC DNA]</scope>
    <source>
        <strain evidence="1 2">D33</strain>
    </source>
</reference>
<proteinExistence type="predicted"/>
<name>A0ABV5B318_9BACL</name>
<comment type="caution">
    <text evidence="1">The sequence shown here is derived from an EMBL/GenBank/DDBJ whole genome shotgun (WGS) entry which is preliminary data.</text>
</comment>
<dbReference type="Pfam" id="PF20648">
    <property type="entry name" value="DUF6809"/>
    <property type="match status" value="1"/>
</dbReference>
<dbReference type="RefSeq" id="WP_375523883.1">
    <property type="nucleotide sequence ID" value="NZ_JBHILM010000003.1"/>
</dbReference>